<dbReference type="SMART" id="SM00245">
    <property type="entry name" value="TSPc"/>
    <property type="match status" value="1"/>
</dbReference>
<evidence type="ECO:0000256" key="1">
    <source>
        <dbReference type="ARBA" id="ARBA00009179"/>
    </source>
</evidence>
<dbReference type="HOGENOM" id="CLU_017295_2_1_10"/>
<dbReference type="NCBIfam" id="TIGR00225">
    <property type="entry name" value="prc"/>
    <property type="match status" value="1"/>
</dbReference>
<feature type="domain" description="PDZ" evidence="6">
    <location>
        <begin position="98"/>
        <end position="174"/>
    </location>
</feature>
<dbReference type="STRING" id="862515.HMPREF0658_1821"/>
<dbReference type="AlphaFoldDB" id="E0NUG7"/>
<dbReference type="InterPro" id="IPR001478">
    <property type="entry name" value="PDZ"/>
</dbReference>
<evidence type="ECO:0000256" key="2">
    <source>
        <dbReference type="ARBA" id="ARBA00022670"/>
    </source>
</evidence>
<evidence type="ECO:0000256" key="3">
    <source>
        <dbReference type="ARBA" id="ARBA00022801"/>
    </source>
</evidence>
<evidence type="ECO:0000313" key="8">
    <source>
        <dbReference type="Proteomes" id="UP000004394"/>
    </source>
</evidence>
<dbReference type="RefSeq" id="WP_006950123.1">
    <property type="nucleotide sequence ID" value="NZ_BAJI01000004.1"/>
</dbReference>
<gene>
    <name evidence="7" type="primary">ctpA2</name>
    <name evidence="7" type="ORF">HMPREF0658_1821</name>
</gene>
<accession>E0NUG7</accession>
<dbReference type="PANTHER" id="PTHR32060:SF30">
    <property type="entry name" value="CARBOXY-TERMINAL PROCESSING PROTEASE CTPA"/>
    <property type="match status" value="1"/>
</dbReference>
<dbReference type="PROSITE" id="PS50106">
    <property type="entry name" value="PDZ"/>
    <property type="match status" value="1"/>
</dbReference>
<dbReference type="EC" id="3.4.21.-" evidence="7"/>
<evidence type="ECO:0000256" key="4">
    <source>
        <dbReference type="ARBA" id="ARBA00022825"/>
    </source>
</evidence>
<dbReference type="SUPFAM" id="SSF50156">
    <property type="entry name" value="PDZ domain-like"/>
    <property type="match status" value="1"/>
</dbReference>
<dbReference type="PANTHER" id="PTHR32060">
    <property type="entry name" value="TAIL-SPECIFIC PROTEASE"/>
    <property type="match status" value="1"/>
</dbReference>
<dbReference type="SMART" id="SM00228">
    <property type="entry name" value="PDZ"/>
    <property type="match status" value="1"/>
</dbReference>
<keyword evidence="8" id="KW-1185">Reference proteome</keyword>
<dbReference type="SUPFAM" id="SSF52096">
    <property type="entry name" value="ClpP/crotonase"/>
    <property type="match status" value="1"/>
</dbReference>
<dbReference type="eggNOG" id="COG0793">
    <property type="taxonomic scope" value="Bacteria"/>
</dbReference>
<comment type="caution">
    <text evidence="7">The sequence shown here is derived from an EMBL/GenBank/DDBJ whole genome shotgun (WGS) entry which is preliminary data.</text>
</comment>
<dbReference type="Pfam" id="PF03572">
    <property type="entry name" value="Peptidase_S41"/>
    <property type="match status" value="1"/>
</dbReference>
<evidence type="ECO:0000259" key="6">
    <source>
        <dbReference type="PROSITE" id="PS50106"/>
    </source>
</evidence>
<dbReference type="GO" id="GO:0008236">
    <property type="term" value="F:serine-type peptidase activity"/>
    <property type="evidence" value="ECO:0007669"/>
    <property type="project" value="UniProtKB-KW"/>
</dbReference>
<dbReference type="InterPro" id="IPR005151">
    <property type="entry name" value="Tail-specific_protease"/>
</dbReference>
<dbReference type="GO" id="GO:0006508">
    <property type="term" value="P:proteolysis"/>
    <property type="evidence" value="ECO:0007669"/>
    <property type="project" value="UniProtKB-KW"/>
</dbReference>
<dbReference type="Gene3D" id="3.30.750.44">
    <property type="match status" value="1"/>
</dbReference>
<dbReference type="GO" id="GO:0007165">
    <property type="term" value="P:signal transduction"/>
    <property type="evidence" value="ECO:0007669"/>
    <property type="project" value="TreeGrafter"/>
</dbReference>
<dbReference type="EMBL" id="AEEI01000052">
    <property type="protein sequence ID" value="EFM01258.1"/>
    <property type="molecule type" value="Genomic_DNA"/>
</dbReference>
<dbReference type="InterPro" id="IPR004447">
    <property type="entry name" value="Peptidase_S41A"/>
</dbReference>
<dbReference type="Pfam" id="PF13180">
    <property type="entry name" value="PDZ_2"/>
    <property type="match status" value="1"/>
</dbReference>
<dbReference type="Gene3D" id="2.30.42.10">
    <property type="match status" value="1"/>
</dbReference>
<dbReference type="GO" id="GO:0030288">
    <property type="term" value="C:outer membrane-bounded periplasmic space"/>
    <property type="evidence" value="ECO:0007669"/>
    <property type="project" value="TreeGrafter"/>
</dbReference>
<comment type="similarity">
    <text evidence="1 5">Belongs to the peptidase S41A family.</text>
</comment>
<dbReference type="InterPro" id="IPR036034">
    <property type="entry name" value="PDZ_sf"/>
</dbReference>
<dbReference type="Proteomes" id="UP000004394">
    <property type="component" value="Unassembled WGS sequence"/>
</dbReference>
<keyword evidence="3 5" id="KW-0378">Hydrolase</keyword>
<dbReference type="InterPro" id="IPR055210">
    <property type="entry name" value="CtpA/B_N"/>
</dbReference>
<name>E0NUG7_9BACT</name>
<dbReference type="Gene3D" id="3.90.226.10">
    <property type="entry name" value="2-enoyl-CoA Hydratase, Chain A, domain 1"/>
    <property type="match status" value="1"/>
</dbReference>
<sequence length="548" mass="61859">MNNSLKDRAFNMTHFIYFDLKLLLFLLFAMGWMMPTANAQTTIRLGRESPIYKLQFAEMAINNLYVDSVNEESLVEDAIRGMLEKLDPHSSYISAKEVKAMNEPLQGSFDGIGIQFNVFTDTLMVVQTISGGPSARAGILAGDRIVNVDDTVIAGVKLSREEMVRKLRGTHGSIVRVGIIRPGIKGMLSFSIKRDKIPLYSVDAVYMIRPGIGYIRIGNFAATTYNEFMNALSRLRSKGMQHLILDLQENGGGYMEAAVKVANEFLDKGDMIVYTKGRNYVQNAEYRADGNGCMRKGQIVVLIDEFSASASEIVAGALQDQDRGTIVGRRSFGKGLVQRPVDLPDGSMIRLTIAHYYTPAGRCIQKPYRKGGLRDYASELDNRLKRGELMHADSIHFADSLRYKTLRLGRTVYGGGGIMPDDFVSLDTLHFTSFHRKLMAKSIIINAHLRYFDQHRKRLKALYKSFDDFNSRYEVPAEELDSILAEGERLDIKPADAEERRRTLDYIRMQLKGLVARDLWNVSEYFQVVNEKSDIVNRALHILQQSAR</sequence>
<dbReference type="InterPro" id="IPR029045">
    <property type="entry name" value="ClpP/crotonase-like_dom_sf"/>
</dbReference>
<dbReference type="GO" id="GO:0004175">
    <property type="term" value="F:endopeptidase activity"/>
    <property type="evidence" value="ECO:0007669"/>
    <property type="project" value="TreeGrafter"/>
</dbReference>
<proteinExistence type="inferred from homology"/>
<dbReference type="CDD" id="cd07560">
    <property type="entry name" value="Peptidase_S41_CPP"/>
    <property type="match status" value="1"/>
</dbReference>
<evidence type="ECO:0000256" key="5">
    <source>
        <dbReference type="RuleBase" id="RU004404"/>
    </source>
</evidence>
<dbReference type="Pfam" id="PF22694">
    <property type="entry name" value="CtpB_N-like"/>
    <property type="match status" value="1"/>
</dbReference>
<organism evidence="7 8">
    <name type="scientific">Hoylesella marshii DSM 16973 = JCM 13450</name>
    <dbReference type="NCBI Taxonomy" id="862515"/>
    <lineage>
        <taxon>Bacteria</taxon>
        <taxon>Pseudomonadati</taxon>
        <taxon>Bacteroidota</taxon>
        <taxon>Bacteroidia</taxon>
        <taxon>Bacteroidales</taxon>
        <taxon>Prevotellaceae</taxon>
        <taxon>Hoylesella</taxon>
    </lineage>
</organism>
<dbReference type="CDD" id="cd06782">
    <property type="entry name" value="cpPDZ_CPP-like"/>
    <property type="match status" value="1"/>
</dbReference>
<protein>
    <submittedName>
        <fullName evidence="7">Peptidase, S41 family</fullName>
        <ecNumber evidence="7">3.4.21.-</ecNumber>
    </submittedName>
</protein>
<keyword evidence="4 5" id="KW-0720">Serine protease</keyword>
<keyword evidence="2 5" id="KW-0645">Protease</keyword>
<evidence type="ECO:0000313" key="7">
    <source>
        <dbReference type="EMBL" id="EFM01258.1"/>
    </source>
</evidence>
<reference evidence="7" key="1">
    <citation type="submission" date="2010-07" db="EMBL/GenBank/DDBJ databases">
        <authorList>
            <person name="Muzny D."/>
            <person name="Qin X."/>
            <person name="Deng J."/>
            <person name="Jiang H."/>
            <person name="Liu Y."/>
            <person name="Qu J."/>
            <person name="Song X.-Z."/>
            <person name="Zhang L."/>
            <person name="Thornton R."/>
            <person name="Coyle M."/>
            <person name="Francisco L."/>
            <person name="Jackson L."/>
            <person name="Javaid M."/>
            <person name="Korchina V."/>
            <person name="Kovar C."/>
            <person name="Mata R."/>
            <person name="Mathew T."/>
            <person name="Ngo R."/>
            <person name="Nguyen L."/>
            <person name="Nguyen N."/>
            <person name="Okwuonu G."/>
            <person name="Ongeri F."/>
            <person name="Pham C."/>
            <person name="Simmons D."/>
            <person name="Wilczek-Boney K."/>
            <person name="Hale W."/>
            <person name="Jakkamsetti A."/>
            <person name="Pham P."/>
            <person name="Ruth R."/>
            <person name="San Lucas F."/>
            <person name="Warren J."/>
            <person name="Zhang J."/>
            <person name="Zhao Z."/>
            <person name="Zhou C."/>
            <person name="Zhu D."/>
            <person name="Lee S."/>
            <person name="Bess C."/>
            <person name="Blankenburg K."/>
            <person name="Forbes L."/>
            <person name="Fu Q."/>
            <person name="Gubbala S."/>
            <person name="Hirani K."/>
            <person name="Jayaseelan J.C."/>
            <person name="Lara F."/>
            <person name="Munidasa M."/>
            <person name="Palculict T."/>
            <person name="Patil S."/>
            <person name="Pu L.-L."/>
            <person name="Saada N."/>
            <person name="Tang L."/>
            <person name="Weissenberger G."/>
            <person name="Zhu Y."/>
            <person name="Hemphill L."/>
            <person name="Shang Y."/>
            <person name="Youmans B."/>
            <person name="Ayvaz T."/>
            <person name="Ross M."/>
            <person name="Santibanez J."/>
            <person name="Aqrawi P."/>
            <person name="Gross S."/>
            <person name="Joshi V."/>
            <person name="Fowler G."/>
            <person name="Nazareth L."/>
            <person name="Reid J."/>
            <person name="Worley K."/>
            <person name="Petrosino J."/>
            <person name="Highlander S."/>
            <person name="Gibbs R."/>
        </authorList>
    </citation>
    <scope>NUCLEOTIDE SEQUENCE [LARGE SCALE GENOMIC DNA]</scope>
    <source>
        <strain evidence="7">DSM 16973</strain>
    </source>
</reference>